<accession>A0A1H9GDW0</accession>
<dbReference type="Proteomes" id="UP000199427">
    <property type="component" value="Unassembled WGS sequence"/>
</dbReference>
<dbReference type="GO" id="GO:0046872">
    <property type="term" value="F:metal ion binding"/>
    <property type="evidence" value="ECO:0007669"/>
    <property type="project" value="UniProtKB-KW"/>
</dbReference>
<proteinExistence type="predicted"/>
<keyword evidence="1" id="KW-0479">Metal-binding</keyword>
<dbReference type="SUPFAM" id="SSF159234">
    <property type="entry name" value="FomD-like"/>
    <property type="match status" value="1"/>
</dbReference>
<sequence length="177" mass="21421">MAPKIGERIEIQSYKHDGNIHRIWEETMVLKSQSNLLIGANDRVLVKESDGRHWRTREPAITYFTSNYWFNVICMIRSDGVYYYCNISSPFVIDDEALKYIDYDLDIKVFPDMTYIILDEDEFEQHRKQMNYPDVLTKILFKQLHTLERWVQQRKGPFSPEFVDKWYEHYLTFPNYN</sequence>
<dbReference type="AlphaFoldDB" id="A0A1H9GDW0"/>
<dbReference type="Gene3D" id="2.40.380.10">
    <property type="entry name" value="FomD-like"/>
    <property type="match status" value="1"/>
</dbReference>
<organism evidence="5 6">
    <name type="scientific">Piscibacillus halophilus</name>
    <dbReference type="NCBI Taxonomy" id="571933"/>
    <lineage>
        <taxon>Bacteria</taxon>
        <taxon>Bacillati</taxon>
        <taxon>Bacillota</taxon>
        <taxon>Bacilli</taxon>
        <taxon>Bacillales</taxon>
        <taxon>Bacillaceae</taxon>
        <taxon>Piscibacillus</taxon>
    </lineage>
</organism>
<dbReference type="NCBIfam" id="NF010183">
    <property type="entry name" value="PRK13662.1"/>
    <property type="match status" value="1"/>
</dbReference>
<keyword evidence="3" id="KW-0460">Magnesium</keyword>
<dbReference type="OrthoDB" id="1645325at2"/>
<dbReference type="Pfam" id="PF04167">
    <property type="entry name" value="DUF402"/>
    <property type="match status" value="1"/>
</dbReference>
<protein>
    <recommendedName>
        <fullName evidence="4">DUF402 domain-containing protein</fullName>
    </recommendedName>
</protein>
<dbReference type="STRING" id="571933.SAMN05216362_11513"/>
<dbReference type="EMBL" id="FOES01000015">
    <property type="protein sequence ID" value="SEQ48280.1"/>
    <property type="molecule type" value="Genomic_DNA"/>
</dbReference>
<dbReference type="GO" id="GO:0016787">
    <property type="term" value="F:hydrolase activity"/>
    <property type="evidence" value="ECO:0007669"/>
    <property type="project" value="UniProtKB-KW"/>
</dbReference>
<dbReference type="RefSeq" id="WP_091773557.1">
    <property type="nucleotide sequence ID" value="NZ_CAESCL010000052.1"/>
</dbReference>
<dbReference type="InterPro" id="IPR007295">
    <property type="entry name" value="DUF402"/>
</dbReference>
<gene>
    <name evidence="5" type="ORF">SAMN05216362_11513</name>
</gene>
<dbReference type="PANTHER" id="PTHR39159:SF1">
    <property type="entry name" value="UPF0374 PROTEIN YGAC"/>
    <property type="match status" value="1"/>
</dbReference>
<evidence type="ECO:0000313" key="6">
    <source>
        <dbReference type="Proteomes" id="UP000199427"/>
    </source>
</evidence>
<keyword evidence="6" id="KW-1185">Reference proteome</keyword>
<feature type="domain" description="DUF402" evidence="4">
    <location>
        <begin position="17"/>
        <end position="155"/>
    </location>
</feature>
<reference evidence="5 6" key="1">
    <citation type="submission" date="2016-10" db="EMBL/GenBank/DDBJ databases">
        <authorList>
            <person name="de Groot N.N."/>
        </authorList>
    </citation>
    <scope>NUCLEOTIDE SEQUENCE [LARGE SCALE GENOMIC DNA]</scope>
    <source>
        <strain evidence="5 6">DSM 21633</strain>
    </source>
</reference>
<evidence type="ECO:0000256" key="1">
    <source>
        <dbReference type="ARBA" id="ARBA00022723"/>
    </source>
</evidence>
<dbReference type="InterPro" id="IPR050212">
    <property type="entry name" value="Ntdp-like"/>
</dbReference>
<dbReference type="InterPro" id="IPR035930">
    <property type="entry name" value="FomD-like_sf"/>
</dbReference>
<dbReference type="InterPro" id="IPR016882">
    <property type="entry name" value="SA1684"/>
</dbReference>
<evidence type="ECO:0000256" key="2">
    <source>
        <dbReference type="ARBA" id="ARBA00022801"/>
    </source>
</evidence>
<evidence type="ECO:0000259" key="4">
    <source>
        <dbReference type="Pfam" id="PF04167"/>
    </source>
</evidence>
<dbReference type="PIRSF" id="PIRSF028345">
    <property type="entry name" value="UCP028345"/>
    <property type="match status" value="1"/>
</dbReference>
<keyword evidence="2" id="KW-0378">Hydrolase</keyword>
<evidence type="ECO:0000256" key="3">
    <source>
        <dbReference type="ARBA" id="ARBA00022842"/>
    </source>
</evidence>
<name>A0A1H9GDW0_9BACI</name>
<dbReference type="PANTHER" id="PTHR39159">
    <property type="match status" value="1"/>
</dbReference>
<evidence type="ECO:0000313" key="5">
    <source>
        <dbReference type="EMBL" id="SEQ48280.1"/>
    </source>
</evidence>